<dbReference type="InterPro" id="IPR043502">
    <property type="entry name" value="DNA/RNA_pol_sf"/>
</dbReference>
<dbReference type="SUPFAM" id="SSF56672">
    <property type="entry name" value="DNA/RNA polymerases"/>
    <property type="match status" value="1"/>
</dbReference>
<sequence>MTTGRKLLQPPLQKNAELIATETSSVISERDVLEKIDNAFGSDFADLDSHYTILTLSIQNTMKNVPHPENQLKKVEVDGGKESKWPILTPVLRHLQCHCIDVETGRLSKIDDIKMHDVKDALDKGHTTLAVFVDLKNAYGSVWRMKLFDMLQSIGISGHMLRRLTPYVDEIIGDHQCGFRRNRSTIDQIFCIRQIMEKKWEYKGTVHQLFLDFKKAYDSVKREVLYDILIEFGIPKKLVRMIRENTGILLEASKEIGLEVNPEKTKYMIMSRDENIVRNGNIKIGNLSFEEVEKFKYLGATVTNINDTQDEIKQRINMDNFDPDEPIQYRQWVATDRVNLVVEENIFFEYCDLRIQKIEKLISYSFIAKARSSYLKMLKENLDNELAIILLDFSENYSFVIKDKVQRR</sequence>
<protein>
    <recommendedName>
        <fullName evidence="1">Reverse transcriptase domain-containing protein</fullName>
    </recommendedName>
</protein>
<evidence type="ECO:0000313" key="3">
    <source>
        <dbReference type="Proteomes" id="UP001148838"/>
    </source>
</evidence>
<dbReference type="InterPro" id="IPR000477">
    <property type="entry name" value="RT_dom"/>
</dbReference>
<feature type="domain" description="Reverse transcriptase" evidence="1">
    <location>
        <begin position="161"/>
        <end position="238"/>
    </location>
</feature>
<proteinExistence type="predicted"/>
<dbReference type="PANTHER" id="PTHR47027:SF20">
    <property type="entry name" value="REVERSE TRANSCRIPTASE-LIKE PROTEIN WITH RNA-DIRECTED DNA POLYMERASE DOMAIN"/>
    <property type="match status" value="1"/>
</dbReference>
<comment type="caution">
    <text evidence="2">The sequence shown here is derived from an EMBL/GenBank/DDBJ whole genome shotgun (WGS) entry which is preliminary data.</text>
</comment>
<reference evidence="2 3" key="1">
    <citation type="journal article" date="2022" name="Allergy">
        <title>Genome assembly and annotation of Periplaneta americana reveal a comprehensive cockroach allergen profile.</title>
        <authorList>
            <person name="Wang L."/>
            <person name="Xiong Q."/>
            <person name="Saelim N."/>
            <person name="Wang L."/>
            <person name="Nong W."/>
            <person name="Wan A.T."/>
            <person name="Shi M."/>
            <person name="Liu X."/>
            <person name="Cao Q."/>
            <person name="Hui J.H.L."/>
            <person name="Sookrung N."/>
            <person name="Leung T.F."/>
            <person name="Tungtrongchitr A."/>
            <person name="Tsui S.K.W."/>
        </authorList>
    </citation>
    <scope>NUCLEOTIDE SEQUENCE [LARGE SCALE GENOMIC DNA]</scope>
    <source>
        <strain evidence="2">PWHHKU_190912</strain>
    </source>
</reference>
<gene>
    <name evidence="2" type="ORF">ANN_08774</name>
</gene>
<evidence type="ECO:0000259" key="1">
    <source>
        <dbReference type="Pfam" id="PF00078"/>
    </source>
</evidence>
<name>A0ABQ8T403_PERAM</name>
<dbReference type="Pfam" id="PF00078">
    <property type="entry name" value="RVT_1"/>
    <property type="match status" value="1"/>
</dbReference>
<evidence type="ECO:0000313" key="2">
    <source>
        <dbReference type="EMBL" id="KAJ4440627.1"/>
    </source>
</evidence>
<keyword evidence="3" id="KW-1185">Reference proteome</keyword>
<dbReference type="PANTHER" id="PTHR47027">
    <property type="entry name" value="REVERSE TRANSCRIPTASE DOMAIN-CONTAINING PROTEIN"/>
    <property type="match status" value="1"/>
</dbReference>
<accession>A0ABQ8T403</accession>
<dbReference type="Proteomes" id="UP001148838">
    <property type="component" value="Unassembled WGS sequence"/>
</dbReference>
<dbReference type="EMBL" id="JAJSOF020000017">
    <property type="protein sequence ID" value="KAJ4440627.1"/>
    <property type="molecule type" value="Genomic_DNA"/>
</dbReference>
<organism evidence="2 3">
    <name type="scientific">Periplaneta americana</name>
    <name type="common">American cockroach</name>
    <name type="synonym">Blatta americana</name>
    <dbReference type="NCBI Taxonomy" id="6978"/>
    <lineage>
        <taxon>Eukaryota</taxon>
        <taxon>Metazoa</taxon>
        <taxon>Ecdysozoa</taxon>
        <taxon>Arthropoda</taxon>
        <taxon>Hexapoda</taxon>
        <taxon>Insecta</taxon>
        <taxon>Pterygota</taxon>
        <taxon>Neoptera</taxon>
        <taxon>Polyneoptera</taxon>
        <taxon>Dictyoptera</taxon>
        <taxon>Blattodea</taxon>
        <taxon>Blattoidea</taxon>
        <taxon>Blattidae</taxon>
        <taxon>Blattinae</taxon>
        <taxon>Periplaneta</taxon>
    </lineage>
</organism>